<dbReference type="EMBL" id="FONR01000027">
    <property type="protein sequence ID" value="SFG73678.1"/>
    <property type="molecule type" value="Genomic_DNA"/>
</dbReference>
<feature type="domain" description="Cyclic nucleotide-binding" evidence="1">
    <location>
        <begin position="7"/>
        <end position="77"/>
    </location>
</feature>
<dbReference type="CDD" id="cd00038">
    <property type="entry name" value="CAP_ED"/>
    <property type="match status" value="1"/>
</dbReference>
<sequence length="152" mass="16763">MTELPPPLDFLPLAQRERLMALGLDVVFPADARLFDEGAEADRFWLLRGGRVALDICVPGRQPEALVETLGPGQLLGWSWICPPYRWHLGARAVTSVEATEFPAADVLALCAADPELGYALMRRFTEVVVERLQATRIRLLDLYAPHGSGSP</sequence>
<dbReference type="Proteomes" id="UP000181942">
    <property type="component" value="Unassembled WGS sequence"/>
</dbReference>
<name>A0A1I2U997_9ACTN</name>
<gene>
    <name evidence="2" type="ORF">SAMN02787118_12749</name>
</gene>
<organism evidence="2 3">
    <name type="scientific">Streptomyces mirabilis</name>
    <dbReference type="NCBI Taxonomy" id="68239"/>
    <lineage>
        <taxon>Bacteria</taxon>
        <taxon>Bacillati</taxon>
        <taxon>Actinomycetota</taxon>
        <taxon>Actinomycetes</taxon>
        <taxon>Kitasatosporales</taxon>
        <taxon>Streptomycetaceae</taxon>
        <taxon>Streptomyces</taxon>
    </lineage>
</organism>
<evidence type="ECO:0000313" key="2">
    <source>
        <dbReference type="EMBL" id="SFG73678.1"/>
    </source>
</evidence>
<dbReference type="SUPFAM" id="SSF51206">
    <property type="entry name" value="cAMP-binding domain-like"/>
    <property type="match status" value="1"/>
</dbReference>
<proteinExistence type="predicted"/>
<dbReference type="InterPro" id="IPR018490">
    <property type="entry name" value="cNMP-bd_dom_sf"/>
</dbReference>
<dbReference type="InterPro" id="IPR014710">
    <property type="entry name" value="RmlC-like_jellyroll"/>
</dbReference>
<accession>A0A1I2U997</accession>
<reference evidence="2 3" key="1">
    <citation type="submission" date="2016-10" db="EMBL/GenBank/DDBJ databases">
        <authorList>
            <person name="de Groot N.N."/>
        </authorList>
    </citation>
    <scope>NUCLEOTIDE SEQUENCE [LARGE SCALE GENOMIC DNA]</scope>
    <source>
        <strain evidence="2 3">OK461</strain>
    </source>
</reference>
<dbReference type="PROSITE" id="PS50042">
    <property type="entry name" value="CNMP_BINDING_3"/>
    <property type="match status" value="1"/>
</dbReference>
<protein>
    <submittedName>
        <fullName evidence="2">Cyclic nucleotide-binding domain-containing protein</fullName>
    </submittedName>
</protein>
<evidence type="ECO:0000313" key="3">
    <source>
        <dbReference type="Proteomes" id="UP000181942"/>
    </source>
</evidence>
<dbReference type="InterPro" id="IPR000595">
    <property type="entry name" value="cNMP-bd_dom"/>
</dbReference>
<evidence type="ECO:0000259" key="1">
    <source>
        <dbReference type="PROSITE" id="PS50042"/>
    </source>
</evidence>
<dbReference type="Gene3D" id="2.60.120.10">
    <property type="entry name" value="Jelly Rolls"/>
    <property type="match status" value="1"/>
</dbReference>
<dbReference type="Pfam" id="PF00027">
    <property type="entry name" value="cNMP_binding"/>
    <property type="match status" value="1"/>
</dbReference>
<dbReference type="AlphaFoldDB" id="A0A1I2U997"/>